<evidence type="ECO:0000313" key="6">
    <source>
        <dbReference type="EMBL" id="QGY45274.1"/>
    </source>
</evidence>
<dbReference type="GO" id="GO:0005975">
    <property type="term" value="P:carbohydrate metabolic process"/>
    <property type="evidence" value="ECO:0007669"/>
    <property type="project" value="InterPro"/>
</dbReference>
<dbReference type="InterPro" id="IPR016007">
    <property type="entry name" value="Alpha_rhamnosid"/>
</dbReference>
<feature type="domain" description="Alpha-L-rhamnosidase C-terminal" evidence="5">
    <location>
        <begin position="650"/>
        <end position="722"/>
    </location>
</feature>
<evidence type="ECO:0000259" key="4">
    <source>
        <dbReference type="Pfam" id="PF17389"/>
    </source>
</evidence>
<feature type="domain" description="Alpha-L-rhamnosidase six-hairpin glycosidase" evidence="4">
    <location>
        <begin position="298"/>
        <end position="646"/>
    </location>
</feature>
<name>A0A6I6K5J4_9BACT</name>
<organism evidence="6 7">
    <name type="scientific">Maribellus comscasis</name>
    <dbReference type="NCBI Taxonomy" id="2681766"/>
    <lineage>
        <taxon>Bacteria</taxon>
        <taxon>Pseudomonadati</taxon>
        <taxon>Bacteroidota</taxon>
        <taxon>Bacteroidia</taxon>
        <taxon>Marinilabiliales</taxon>
        <taxon>Prolixibacteraceae</taxon>
        <taxon>Maribellus</taxon>
    </lineage>
</organism>
<evidence type="ECO:0000259" key="5">
    <source>
        <dbReference type="Pfam" id="PF17390"/>
    </source>
</evidence>
<dbReference type="Gene3D" id="2.60.420.10">
    <property type="entry name" value="Maltose phosphorylase, domain 3"/>
    <property type="match status" value="1"/>
</dbReference>
<keyword evidence="3" id="KW-0378">Hydrolase</keyword>
<dbReference type="GO" id="GO:0030596">
    <property type="term" value="F:alpha-L-rhamnosidase activity"/>
    <property type="evidence" value="ECO:0007669"/>
    <property type="project" value="UniProtKB-EC"/>
</dbReference>
<dbReference type="InterPro" id="IPR008928">
    <property type="entry name" value="6-hairpin_glycosidase_sf"/>
</dbReference>
<dbReference type="PANTHER" id="PTHR33307:SF6">
    <property type="entry name" value="ALPHA-RHAMNOSIDASE (EUROFUNG)-RELATED"/>
    <property type="match status" value="1"/>
</dbReference>
<dbReference type="InterPro" id="IPR035396">
    <property type="entry name" value="Bac_rhamnosid6H"/>
</dbReference>
<dbReference type="EMBL" id="CP046401">
    <property type="protein sequence ID" value="QGY45274.1"/>
    <property type="molecule type" value="Genomic_DNA"/>
</dbReference>
<gene>
    <name evidence="6" type="ORF">GM418_16820</name>
</gene>
<dbReference type="Gene3D" id="1.50.10.10">
    <property type="match status" value="1"/>
</dbReference>
<dbReference type="Pfam" id="PF17390">
    <property type="entry name" value="Bac_rhamnosid_C"/>
    <property type="match status" value="1"/>
</dbReference>
<dbReference type="EC" id="3.2.1.40" evidence="2"/>
<dbReference type="InterPro" id="IPR013783">
    <property type="entry name" value="Ig-like_fold"/>
</dbReference>
<accession>A0A6I6K5J4</accession>
<protein>
    <recommendedName>
        <fullName evidence="2">alpha-L-rhamnosidase</fullName>
        <ecNumber evidence="2">3.2.1.40</ecNumber>
    </recommendedName>
</protein>
<sequence length="754" mass="85334">MKNFILIAFIFVCFSTFGQDSYEPTGLLTELLRAPEIAVITDSEPEFGWIFPQQGVSQTACQILVASSPGLLQEDKADLWDSGKMQSANSQNISYRGKKLQPNTSYWWKVKVWGENSYESKYSQAQKFITGDLNQNKEWPGQSKWVQFEEEKWVAEDRQMASFFSLLPVTFEKSSANSWFADFGKAAFATLDIRVTAKKEGERLIIFLGERKNFDFTVNKNPGVSNIGFYKYETVLKKGTHNYQVEIPRHDARYPHSQKLAPFYPEVLPFRYVEINGTENMEVNSVVQKALFYYFDDEASHFESPDNNLNKVWDLCKYTLKATPFLGVYCDGNRERMPYEADAYIQQLGHYSVDREYSAAQYTAAFLIAHASWPTEWQMHSVMMAREHYMYTGDTEFLATVYDDLKKKTLIDLAREDGLISTRTGKVTPEFLKSIHYTGEGFRDIVDWPAGTPVGKKQASNAGPTPEGERDGYVFTDYNTVVNAFHFYALNCMSEIAGALEKKEDADFFKTQAKKVQASIMKNMFNKENGIFTDGIGTDHSSLHANMLPLAFNLVPQENIKSVAEFLKTKGMACSVYGAQYLLEALYNAGEAEYALDLITSESKRSWINMLNVGSTMTTEAWDEYYKPNLTWNHAWGAAPGNIIPRRLLGIQPLDPGFKTFTVNPQPTGLEELEIRVPTIRGGIECSLNSNAGLWEMDLSVPGNSEAFVLIPSELNNILVNGENHTPASQIHYLGMSRNLLQLKGGNYRISAKK</sequence>
<evidence type="ECO:0000256" key="3">
    <source>
        <dbReference type="ARBA" id="ARBA00022801"/>
    </source>
</evidence>
<dbReference type="Proteomes" id="UP000428260">
    <property type="component" value="Chromosome"/>
</dbReference>
<dbReference type="InterPro" id="IPR012341">
    <property type="entry name" value="6hp_glycosidase-like_sf"/>
</dbReference>
<dbReference type="SUPFAM" id="SSF48208">
    <property type="entry name" value="Six-hairpin glycosidases"/>
    <property type="match status" value="1"/>
</dbReference>
<dbReference type="PANTHER" id="PTHR33307">
    <property type="entry name" value="ALPHA-RHAMNOSIDASE (EUROFUNG)"/>
    <property type="match status" value="1"/>
</dbReference>
<keyword evidence="7" id="KW-1185">Reference proteome</keyword>
<dbReference type="Gene3D" id="2.60.40.10">
    <property type="entry name" value="Immunoglobulins"/>
    <property type="match status" value="1"/>
</dbReference>
<dbReference type="KEGG" id="mcos:GM418_16820"/>
<dbReference type="AlphaFoldDB" id="A0A6I6K5J4"/>
<reference evidence="6 7" key="1">
    <citation type="submission" date="2019-11" db="EMBL/GenBank/DDBJ databases">
        <authorList>
            <person name="Zheng R.K."/>
            <person name="Sun C.M."/>
        </authorList>
    </citation>
    <scope>NUCLEOTIDE SEQUENCE [LARGE SCALE GENOMIC DNA]</scope>
    <source>
        <strain evidence="6 7">WC007</strain>
    </source>
</reference>
<dbReference type="RefSeq" id="WP_158868377.1">
    <property type="nucleotide sequence ID" value="NZ_CP046401.1"/>
</dbReference>
<dbReference type="Pfam" id="PF17389">
    <property type="entry name" value="Bac_rhamnosid6H"/>
    <property type="match status" value="1"/>
</dbReference>
<evidence type="ECO:0000313" key="7">
    <source>
        <dbReference type="Proteomes" id="UP000428260"/>
    </source>
</evidence>
<evidence type="ECO:0000256" key="1">
    <source>
        <dbReference type="ARBA" id="ARBA00001445"/>
    </source>
</evidence>
<dbReference type="InterPro" id="IPR035398">
    <property type="entry name" value="Bac_rhamnosid_C"/>
</dbReference>
<comment type="catalytic activity">
    <reaction evidence="1">
        <text>Hydrolysis of terminal non-reducing alpha-L-rhamnose residues in alpha-L-rhamnosides.</text>
        <dbReference type="EC" id="3.2.1.40"/>
    </reaction>
</comment>
<dbReference type="Pfam" id="PF25788">
    <property type="entry name" value="Ig_Rha78A_N"/>
    <property type="match status" value="1"/>
</dbReference>
<proteinExistence type="predicted"/>
<evidence type="ECO:0000256" key="2">
    <source>
        <dbReference type="ARBA" id="ARBA00012652"/>
    </source>
</evidence>